<reference evidence="2" key="1">
    <citation type="submission" date="2023-03" db="EMBL/GenBank/DDBJ databases">
        <title>Massive genome expansion in bonnet fungi (Mycena s.s.) driven by repeated elements and novel gene families across ecological guilds.</title>
        <authorList>
            <consortium name="Lawrence Berkeley National Laboratory"/>
            <person name="Harder C.B."/>
            <person name="Miyauchi S."/>
            <person name="Viragh M."/>
            <person name="Kuo A."/>
            <person name="Thoen E."/>
            <person name="Andreopoulos B."/>
            <person name="Lu D."/>
            <person name="Skrede I."/>
            <person name="Drula E."/>
            <person name="Henrissat B."/>
            <person name="Morin E."/>
            <person name="Kohler A."/>
            <person name="Barry K."/>
            <person name="LaButti K."/>
            <person name="Morin E."/>
            <person name="Salamov A."/>
            <person name="Lipzen A."/>
            <person name="Mereny Z."/>
            <person name="Hegedus B."/>
            <person name="Baldrian P."/>
            <person name="Stursova M."/>
            <person name="Weitz H."/>
            <person name="Taylor A."/>
            <person name="Grigoriev I.V."/>
            <person name="Nagy L.G."/>
            <person name="Martin F."/>
            <person name="Kauserud H."/>
        </authorList>
    </citation>
    <scope>NUCLEOTIDE SEQUENCE</scope>
    <source>
        <strain evidence="2">CBHHK200</strain>
    </source>
</reference>
<name>A0AAD6SYB1_9AGAR</name>
<protein>
    <submittedName>
        <fullName evidence="2">Uncharacterized protein</fullName>
    </submittedName>
</protein>
<dbReference type="AlphaFoldDB" id="A0AAD6SYB1"/>
<dbReference type="EMBL" id="JARJCM010000061">
    <property type="protein sequence ID" value="KAJ7033987.1"/>
    <property type="molecule type" value="Genomic_DNA"/>
</dbReference>
<feature type="compositionally biased region" description="Low complexity" evidence="1">
    <location>
        <begin position="7"/>
        <end position="37"/>
    </location>
</feature>
<accession>A0AAD6SYB1</accession>
<dbReference type="Proteomes" id="UP001218188">
    <property type="component" value="Unassembled WGS sequence"/>
</dbReference>
<organism evidence="2 3">
    <name type="scientific">Mycena alexandri</name>
    <dbReference type="NCBI Taxonomy" id="1745969"/>
    <lineage>
        <taxon>Eukaryota</taxon>
        <taxon>Fungi</taxon>
        <taxon>Dikarya</taxon>
        <taxon>Basidiomycota</taxon>
        <taxon>Agaricomycotina</taxon>
        <taxon>Agaricomycetes</taxon>
        <taxon>Agaricomycetidae</taxon>
        <taxon>Agaricales</taxon>
        <taxon>Marasmiineae</taxon>
        <taxon>Mycenaceae</taxon>
        <taxon>Mycena</taxon>
    </lineage>
</organism>
<feature type="region of interest" description="Disordered" evidence="1">
    <location>
        <begin position="1"/>
        <end position="246"/>
    </location>
</feature>
<evidence type="ECO:0000256" key="1">
    <source>
        <dbReference type="SAM" id="MobiDB-lite"/>
    </source>
</evidence>
<proteinExistence type="predicted"/>
<keyword evidence="3" id="KW-1185">Reference proteome</keyword>
<sequence length="597" mass="66196">MRRKNAPNDTPADPTDPADPVTPPRAGLGQRRLPLRLQSRKSKPFAESPIAPAPAAPRRQGLRGSKQLPADGSASQDDNHARSPSPDRADKNKVASKPLPRGRGRQGGQSKEQPPVRQQSEDSPKASDFRKYKDELMICDEKLMASRPNGNDADEELDPEEQEGPDDDEEEGEGEEPDHEEEEEEPDEEEEEEEAPPKPKSKGKGKAKSKRNDDEEQPDDDDADASDDTDSSRRAGPLSTKAKAEAEALRASFHQGIDELARKYGKDAQIIHRHLGTLLKPTRDKSAWNYFQPYTTAPDGGNEQKPADMDARDWSRKVSALWKDKLVEGGLDPNSKPDTLTAFAALPWLKDWAEKSRAAIVEYRLETGAFPGDIHRFTTSLNKTCTQAHEQLGLHVFGQVIDVHGGHSLFFGGSEAVTRLRQQNQAHSKKTLKEYECKIGVIDLQIQREAGGATNHPQPSLFVSDTWDHDKTAVARDKGRAYIKQCLVEDQVAIEVARGTFESDAAEALHYAMHWSFADHGYLHQMRIRNWPDSMAASGRYPKPAFTQTTFSTSDLKLILPGLERARGNPKYADDPAAAPAKTVQVVEWTSPVLRSL</sequence>
<evidence type="ECO:0000313" key="3">
    <source>
        <dbReference type="Proteomes" id="UP001218188"/>
    </source>
</evidence>
<gene>
    <name evidence="2" type="ORF">C8F04DRAFT_1260484</name>
</gene>
<feature type="compositionally biased region" description="Basic and acidic residues" evidence="1">
    <location>
        <begin position="119"/>
        <end position="144"/>
    </location>
</feature>
<comment type="caution">
    <text evidence="2">The sequence shown here is derived from an EMBL/GenBank/DDBJ whole genome shotgun (WGS) entry which is preliminary data.</text>
</comment>
<feature type="compositionally biased region" description="Basic residues" evidence="1">
    <location>
        <begin position="199"/>
        <end position="209"/>
    </location>
</feature>
<feature type="compositionally biased region" description="Basic and acidic residues" evidence="1">
    <location>
        <begin position="77"/>
        <end position="93"/>
    </location>
</feature>
<evidence type="ECO:0000313" key="2">
    <source>
        <dbReference type="EMBL" id="KAJ7033987.1"/>
    </source>
</evidence>
<feature type="compositionally biased region" description="Acidic residues" evidence="1">
    <location>
        <begin position="152"/>
        <end position="194"/>
    </location>
</feature>
<feature type="compositionally biased region" description="Acidic residues" evidence="1">
    <location>
        <begin position="214"/>
        <end position="229"/>
    </location>
</feature>